<keyword evidence="2" id="KW-1185">Reference proteome</keyword>
<evidence type="ECO:0000313" key="1">
    <source>
        <dbReference type="EMBL" id="KIL70334.1"/>
    </source>
</evidence>
<dbReference type="EMBL" id="KN818224">
    <property type="protein sequence ID" value="KIL70334.1"/>
    <property type="molecule type" value="Genomic_DNA"/>
</dbReference>
<dbReference type="InParanoid" id="A0A0C2TSR2"/>
<protein>
    <submittedName>
        <fullName evidence="1">Uncharacterized protein</fullName>
    </submittedName>
</protein>
<dbReference type="HOGENOM" id="CLU_2637572_0_0_1"/>
<accession>A0A0C2TSR2</accession>
<proteinExistence type="predicted"/>
<evidence type="ECO:0000313" key="2">
    <source>
        <dbReference type="Proteomes" id="UP000054549"/>
    </source>
</evidence>
<reference evidence="1 2" key="1">
    <citation type="submission" date="2014-04" db="EMBL/GenBank/DDBJ databases">
        <title>Evolutionary Origins and Diversification of the Mycorrhizal Mutualists.</title>
        <authorList>
            <consortium name="DOE Joint Genome Institute"/>
            <consortium name="Mycorrhizal Genomics Consortium"/>
            <person name="Kohler A."/>
            <person name="Kuo A."/>
            <person name="Nagy L.G."/>
            <person name="Floudas D."/>
            <person name="Copeland A."/>
            <person name="Barry K.W."/>
            <person name="Cichocki N."/>
            <person name="Veneault-Fourrey C."/>
            <person name="LaButti K."/>
            <person name="Lindquist E.A."/>
            <person name="Lipzen A."/>
            <person name="Lundell T."/>
            <person name="Morin E."/>
            <person name="Murat C."/>
            <person name="Riley R."/>
            <person name="Ohm R."/>
            <person name="Sun H."/>
            <person name="Tunlid A."/>
            <person name="Henrissat B."/>
            <person name="Grigoriev I.V."/>
            <person name="Hibbett D.S."/>
            <person name="Martin F."/>
        </authorList>
    </citation>
    <scope>NUCLEOTIDE SEQUENCE [LARGE SCALE GENOMIC DNA]</scope>
    <source>
        <strain evidence="1 2">Koide BX008</strain>
    </source>
</reference>
<dbReference type="Proteomes" id="UP000054549">
    <property type="component" value="Unassembled WGS sequence"/>
</dbReference>
<dbReference type="AlphaFoldDB" id="A0A0C2TSR2"/>
<organism evidence="1 2">
    <name type="scientific">Amanita muscaria (strain Koide BX008)</name>
    <dbReference type="NCBI Taxonomy" id="946122"/>
    <lineage>
        <taxon>Eukaryota</taxon>
        <taxon>Fungi</taxon>
        <taxon>Dikarya</taxon>
        <taxon>Basidiomycota</taxon>
        <taxon>Agaricomycotina</taxon>
        <taxon>Agaricomycetes</taxon>
        <taxon>Agaricomycetidae</taxon>
        <taxon>Agaricales</taxon>
        <taxon>Pluteineae</taxon>
        <taxon>Amanitaceae</taxon>
        <taxon>Amanita</taxon>
    </lineage>
</organism>
<name>A0A0C2TSR2_AMAMK</name>
<gene>
    <name evidence="1" type="ORF">M378DRAFT_156446</name>
</gene>
<sequence length="77" mass="8830">MDRTHWDPFRREIVALGSPKGGIIGENNTRASKIAKRYTARRRMVERWDRVKTNTVPTLDVATKPVSSSRTLTYLSL</sequence>